<dbReference type="Proteomes" id="UP000250235">
    <property type="component" value="Unassembled WGS sequence"/>
</dbReference>
<feature type="compositionally biased region" description="Basic and acidic residues" evidence="1">
    <location>
        <begin position="218"/>
        <end position="267"/>
    </location>
</feature>
<reference evidence="2 3" key="1">
    <citation type="journal article" date="2015" name="Proc. Natl. Acad. Sci. U.S.A.">
        <title>The resurrection genome of Boea hygrometrica: A blueprint for survival of dehydration.</title>
        <authorList>
            <person name="Xiao L."/>
            <person name="Yang G."/>
            <person name="Zhang L."/>
            <person name="Yang X."/>
            <person name="Zhao S."/>
            <person name="Ji Z."/>
            <person name="Zhou Q."/>
            <person name="Hu M."/>
            <person name="Wang Y."/>
            <person name="Chen M."/>
            <person name="Xu Y."/>
            <person name="Jin H."/>
            <person name="Xiao X."/>
            <person name="Hu G."/>
            <person name="Bao F."/>
            <person name="Hu Y."/>
            <person name="Wan P."/>
            <person name="Li L."/>
            <person name="Deng X."/>
            <person name="Kuang T."/>
            <person name="Xiang C."/>
            <person name="Zhu J.K."/>
            <person name="Oliver M.J."/>
            <person name="He Y."/>
        </authorList>
    </citation>
    <scope>NUCLEOTIDE SEQUENCE [LARGE SCALE GENOMIC DNA]</scope>
    <source>
        <strain evidence="3">cv. XS01</strain>
    </source>
</reference>
<sequence>MAASLIQNALQVNFDSVLSLSDEGMVSMLKTLESSGLRGFLGFYAAIYEEDLVAFFDNSFVRENVVISSVQGKFVEISEELFAGSFELPSEGLTSVNEFPKDLINEASYPWWYQNQLEQIPVRHSEGDGDSLIKASPRVCRSNLSSTQGSTRYLHAKNKSLPTATEKVAEEPVVEKVVKAAARRRPASAAEPVAKKKRTTVGRAAPTVKDLSIVPVEKTYDEETDQKEKADKETDKMETKTEKAEEEKENDKETEKEETDKQKKDVEATDSEGTEPLSKVLKLTETSMSDEESLSIDDNFEADP</sequence>
<dbReference type="EMBL" id="KQ999402">
    <property type="protein sequence ID" value="KZV41704.1"/>
    <property type="molecule type" value="Genomic_DNA"/>
</dbReference>
<feature type="region of interest" description="Disordered" evidence="1">
    <location>
        <begin position="181"/>
        <end position="304"/>
    </location>
</feature>
<dbReference type="AlphaFoldDB" id="A0A2Z7C462"/>
<keyword evidence="3" id="KW-1185">Reference proteome</keyword>
<gene>
    <name evidence="2" type="ORF">F511_37028</name>
</gene>
<evidence type="ECO:0000256" key="1">
    <source>
        <dbReference type="SAM" id="MobiDB-lite"/>
    </source>
</evidence>
<accession>A0A2Z7C462</accession>
<name>A0A2Z7C462_9LAMI</name>
<evidence type="ECO:0000313" key="3">
    <source>
        <dbReference type="Proteomes" id="UP000250235"/>
    </source>
</evidence>
<evidence type="ECO:0000313" key="2">
    <source>
        <dbReference type="EMBL" id="KZV41704.1"/>
    </source>
</evidence>
<proteinExistence type="predicted"/>
<feature type="compositionally biased region" description="Acidic residues" evidence="1">
    <location>
        <begin position="288"/>
        <end position="304"/>
    </location>
</feature>
<feature type="region of interest" description="Disordered" evidence="1">
    <location>
        <begin position="143"/>
        <end position="169"/>
    </location>
</feature>
<protein>
    <submittedName>
        <fullName evidence="2">Uncharacterized protein</fullName>
    </submittedName>
</protein>
<organism evidence="2 3">
    <name type="scientific">Dorcoceras hygrometricum</name>
    <dbReference type="NCBI Taxonomy" id="472368"/>
    <lineage>
        <taxon>Eukaryota</taxon>
        <taxon>Viridiplantae</taxon>
        <taxon>Streptophyta</taxon>
        <taxon>Embryophyta</taxon>
        <taxon>Tracheophyta</taxon>
        <taxon>Spermatophyta</taxon>
        <taxon>Magnoliopsida</taxon>
        <taxon>eudicotyledons</taxon>
        <taxon>Gunneridae</taxon>
        <taxon>Pentapetalae</taxon>
        <taxon>asterids</taxon>
        <taxon>lamiids</taxon>
        <taxon>Lamiales</taxon>
        <taxon>Gesneriaceae</taxon>
        <taxon>Didymocarpoideae</taxon>
        <taxon>Trichosporeae</taxon>
        <taxon>Loxocarpinae</taxon>
        <taxon>Dorcoceras</taxon>
    </lineage>
</organism>